<keyword evidence="3" id="KW-1185">Reference proteome</keyword>
<dbReference type="Gene3D" id="3.50.50.60">
    <property type="entry name" value="FAD/NAD(P)-binding domain"/>
    <property type="match status" value="1"/>
</dbReference>
<evidence type="ECO:0008006" key="4">
    <source>
        <dbReference type="Google" id="ProtNLM"/>
    </source>
</evidence>
<evidence type="ECO:0000313" key="3">
    <source>
        <dbReference type="Proteomes" id="UP001239213"/>
    </source>
</evidence>
<gene>
    <name evidence="2" type="ORF">CCUS01_05382</name>
</gene>
<name>A0AAI9V7R9_9PEZI</name>
<evidence type="ECO:0000256" key="1">
    <source>
        <dbReference type="ARBA" id="ARBA00010139"/>
    </source>
</evidence>
<evidence type="ECO:0000313" key="2">
    <source>
        <dbReference type="EMBL" id="KAK1474757.1"/>
    </source>
</evidence>
<proteinExistence type="inferred from homology"/>
<dbReference type="AlphaFoldDB" id="A0AAI9V7R9"/>
<dbReference type="Proteomes" id="UP001239213">
    <property type="component" value="Unassembled WGS sequence"/>
</dbReference>
<sequence length="209" mass="23955">MTADGRELEFDAIICATGFDVSAVPSFPIYGSDNINLQDMWATDVKQYLAVCVPQMPNFFPILSVQSGVGSGSLLILMEQQIAYVTKCIQKCIREGYKSIVVKDDAVESFLQYADNYFDRTVYSGNCKSWYKNGASGKAKIRTLWPGSCLHGYTALRHPRWEDFEYERAKDYDHRMAWLGNGDVRPDLDRVFYLDEIWAMHKDHPMFND</sequence>
<dbReference type="InterPro" id="IPR036188">
    <property type="entry name" value="FAD/NAD-bd_sf"/>
</dbReference>
<accession>A0AAI9V7R9</accession>
<protein>
    <recommendedName>
        <fullName evidence="4">Flavin-containing monooxygenase</fullName>
    </recommendedName>
</protein>
<dbReference type="EMBL" id="MPDP01000157">
    <property type="protein sequence ID" value="KAK1474757.1"/>
    <property type="molecule type" value="Genomic_DNA"/>
</dbReference>
<reference evidence="2" key="1">
    <citation type="submission" date="2016-11" db="EMBL/GenBank/DDBJ databases">
        <title>The genome sequence of Colletotrichum cuscutae.</title>
        <authorList>
            <person name="Baroncelli R."/>
        </authorList>
    </citation>
    <scope>NUCLEOTIDE SEQUENCE</scope>
    <source>
        <strain evidence="2">IMI 304802</strain>
    </source>
</reference>
<comment type="similarity">
    <text evidence="1">Belongs to the FAD-binding monooxygenase family.</text>
</comment>
<dbReference type="SUPFAM" id="SSF51905">
    <property type="entry name" value="FAD/NAD(P)-binding domain"/>
    <property type="match status" value="1"/>
</dbReference>
<organism evidence="2 3">
    <name type="scientific">Colletotrichum cuscutae</name>
    <dbReference type="NCBI Taxonomy" id="1209917"/>
    <lineage>
        <taxon>Eukaryota</taxon>
        <taxon>Fungi</taxon>
        <taxon>Dikarya</taxon>
        <taxon>Ascomycota</taxon>
        <taxon>Pezizomycotina</taxon>
        <taxon>Sordariomycetes</taxon>
        <taxon>Hypocreomycetidae</taxon>
        <taxon>Glomerellales</taxon>
        <taxon>Glomerellaceae</taxon>
        <taxon>Colletotrichum</taxon>
        <taxon>Colletotrichum acutatum species complex</taxon>
    </lineage>
</organism>
<dbReference type="PANTHER" id="PTHR42877:SF4">
    <property type="entry name" value="FAD_NAD(P)-BINDING DOMAIN-CONTAINING PROTEIN-RELATED"/>
    <property type="match status" value="1"/>
</dbReference>
<dbReference type="InterPro" id="IPR051209">
    <property type="entry name" value="FAD-bind_Monooxygenase_sf"/>
</dbReference>
<dbReference type="PANTHER" id="PTHR42877">
    <property type="entry name" value="L-ORNITHINE N(5)-MONOOXYGENASE-RELATED"/>
    <property type="match status" value="1"/>
</dbReference>
<comment type="caution">
    <text evidence="2">The sequence shown here is derived from an EMBL/GenBank/DDBJ whole genome shotgun (WGS) entry which is preliminary data.</text>
</comment>